<feature type="transmembrane region" description="Helical" evidence="1">
    <location>
        <begin position="6"/>
        <end position="31"/>
    </location>
</feature>
<keyword evidence="1" id="KW-1133">Transmembrane helix</keyword>
<dbReference type="GO" id="GO:0008270">
    <property type="term" value="F:zinc ion binding"/>
    <property type="evidence" value="ECO:0007669"/>
    <property type="project" value="UniProtKB-KW"/>
</dbReference>
<organism evidence="2">
    <name type="scientific">Adineta vaga</name>
    <name type="common">Rotifer</name>
    <name type="synonym">Callidina vaga</name>
    <dbReference type="NCBI Taxonomy" id="104782"/>
    <lineage>
        <taxon>Eukaryota</taxon>
        <taxon>Metazoa</taxon>
        <taxon>Spiralia</taxon>
        <taxon>Gnathifera</taxon>
        <taxon>Rotifera</taxon>
        <taxon>Eurotatoria</taxon>
        <taxon>Bdelloidea</taxon>
        <taxon>Adinetida</taxon>
        <taxon>Adinetidae</taxon>
        <taxon>Adineta</taxon>
    </lineage>
</organism>
<dbReference type="Gene3D" id="2.120.10.30">
    <property type="entry name" value="TolB, C-terminal domain"/>
    <property type="match status" value="1"/>
</dbReference>
<dbReference type="Gene3D" id="2.40.10.500">
    <property type="match status" value="2"/>
</dbReference>
<protein>
    <recommendedName>
        <fullName evidence="3">NHL repeat containing protein</fullName>
    </recommendedName>
</protein>
<sequence length="444" mass="49047">MFLVSIFNVFIVVTIIHAIEIGTIFNVSLIINSTNEIINKSSCHECLCILINSMGNNLILSLNCIIENNNTVICELFNSLTYENSSYYQMKNNSNSIFYFRQLPSIEQWENTMTMMELTTEGKISTFYILKNDISMSFFFLLLGVILHWNTTPIVLATRGNGTNQVQSPQSLFMVNGSDVLYIADTSNHRILKWEVGATSGAIVAGGQGPGNNNTQLNRPTAVYIDKYENMFVADRQNLRVQVFVNKSIYGHKIYGNGTTTTPNNLYGGMFGLSGDSIGNIYIPDINYHRILKLAPNSTNATLVAGNGTAGNSIYQLNTPTGIYVDPYTGILYIANQNAHCIVKWRPGDISGTAIAGVCGSPGTNETLLYLPKGLIFDRYGNMYVADGNNVNNSRITMFCPNSKIGIPIITIGLSSPQNIVIDSNFSLYVPDLNNNRVLKYNLL</sequence>
<dbReference type="AlphaFoldDB" id="B3G4G2"/>
<name>B3G4G2_ADIVA</name>
<evidence type="ECO:0008006" key="3">
    <source>
        <dbReference type="Google" id="ProtNLM"/>
    </source>
</evidence>
<dbReference type="GO" id="GO:0061630">
    <property type="term" value="F:ubiquitin protein ligase activity"/>
    <property type="evidence" value="ECO:0007669"/>
    <property type="project" value="TreeGrafter"/>
</dbReference>
<keyword evidence="1" id="KW-0472">Membrane</keyword>
<dbReference type="SUPFAM" id="SSF101898">
    <property type="entry name" value="NHL repeat"/>
    <property type="match status" value="1"/>
</dbReference>
<reference evidence="2" key="1">
    <citation type="journal article" date="2008" name="Science">
        <title>Massive horizontal gene transfer in bdelloid rotifers.</title>
        <authorList>
            <person name="Gladyshev E.A."/>
            <person name="Meselson M.S."/>
            <person name="Arkhipova I.R."/>
        </authorList>
    </citation>
    <scope>NUCLEOTIDE SEQUENCE</scope>
</reference>
<dbReference type="PANTHER" id="PTHR24104:SF25">
    <property type="entry name" value="PROTEIN LIN-41"/>
    <property type="match status" value="1"/>
</dbReference>
<dbReference type="PANTHER" id="PTHR24104">
    <property type="entry name" value="E3 UBIQUITIN-PROTEIN LIGASE NHLRC1-RELATED"/>
    <property type="match status" value="1"/>
</dbReference>
<evidence type="ECO:0000256" key="1">
    <source>
        <dbReference type="SAM" id="Phobius"/>
    </source>
</evidence>
<dbReference type="EMBL" id="EU643480">
    <property type="protein sequence ID" value="ACD54710.1"/>
    <property type="molecule type" value="Genomic_DNA"/>
</dbReference>
<keyword evidence="1" id="KW-0812">Transmembrane</keyword>
<evidence type="ECO:0000313" key="2">
    <source>
        <dbReference type="EMBL" id="ACD54710.1"/>
    </source>
</evidence>
<accession>B3G4G2</accession>
<dbReference type="InterPro" id="IPR011042">
    <property type="entry name" value="6-blade_b-propeller_TolB-like"/>
</dbReference>
<proteinExistence type="predicted"/>
<dbReference type="GO" id="GO:0043161">
    <property type="term" value="P:proteasome-mediated ubiquitin-dependent protein catabolic process"/>
    <property type="evidence" value="ECO:0007669"/>
    <property type="project" value="TreeGrafter"/>
</dbReference>
<feature type="transmembrane region" description="Helical" evidence="1">
    <location>
        <begin position="138"/>
        <end position="157"/>
    </location>
</feature>
<dbReference type="GO" id="GO:0000209">
    <property type="term" value="P:protein polyubiquitination"/>
    <property type="evidence" value="ECO:0007669"/>
    <property type="project" value="TreeGrafter"/>
</dbReference>
<dbReference type="CDD" id="cd05819">
    <property type="entry name" value="NHL"/>
    <property type="match status" value="1"/>
</dbReference>
<dbReference type="InterPro" id="IPR050952">
    <property type="entry name" value="TRIM-NHL_E3_ligases"/>
</dbReference>